<protein>
    <submittedName>
        <fullName evidence="1">Uncharacterized protein</fullName>
    </submittedName>
</protein>
<dbReference type="EMBL" id="NCVQ01000004">
    <property type="protein sequence ID" value="PWZ33250.1"/>
    <property type="molecule type" value="Genomic_DNA"/>
</dbReference>
<comment type="caution">
    <text evidence="1">The sequence shown here is derived from an EMBL/GenBank/DDBJ whole genome shotgun (WGS) entry which is preliminary data.</text>
</comment>
<evidence type="ECO:0000313" key="1">
    <source>
        <dbReference type="EMBL" id="PWZ33250.1"/>
    </source>
</evidence>
<name>A0A3L6FK93_MAIZE</name>
<gene>
    <name evidence="1" type="ORF">Zm00014a_022075</name>
</gene>
<proteinExistence type="predicted"/>
<dbReference type="Proteomes" id="UP000251960">
    <property type="component" value="Chromosome 3"/>
</dbReference>
<accession>A0A3L6FK93</accession>
<evidence type="ECO:0000313" key="2">
    <source>
        <dbReference type="Proteomes" id="UP000251960"/>
    </source>
</evidence>
<organism evidence="1 2">
    <name type="scientific">Zea mays</name>
    <name type="common">Maize</name>
    <dbReference type="NCBI Taxonomy" id="4577"/>
    <lineage>
        <taxon>Eukaryota</taxon>
        <taxon>Viridiplantae</taxon>
        <taxon>Streptophyta</taxon>
        <taxon>Embryophyta</taxon>
        <taxon>Tracheophyta</taxon>
        <taxon>Spermatophyta</taxon>
        <taxon>Magnoliopsida</taxon>
        <taxon>Liliopsida</taxon>
        <taxon>Poales</taxon>
        <taxon>Poaceae</taxon>
        <taxon>PACMAD clade</taxon>
        <taxon>Panicoideae</taxon>
        <taxon>Andropogonodae</taxon>
        <taxon>Andropogoneae</taxon>
        <taxon>Tripsacinae</taxon>
        <taxon>Zea</taxon>
    </lineage>
</organism>
<sequence>MDYTDCRVKFKI</sequence>
<reference evidence="1 2" key="1">
    <citation type="journal article" date="2018" name="Nat. Genet.">
        <title>Extensive intraspecific gene order and gene structural variations between Mo17 and other maize genomes.</title>
        <authorList>
            <person name="Sun S."/>
            <person name="Zhou Y."/>
            <person name="Chen J."/>
            <person name="Shi J."/>
            <person name="Zhao H."/>
            <person name="Zhao H."/>
            <person name="Song W."/>
            <person name="Zhang M."/>
            <person name="Cui Y."/>
            <person name="Dong X."/>
            <person name="Liu H."/>
            <person name="Ma X."/>
            <person name="Jiao Y."/>
            <person name="Wang B."/>
            <person name="Wei X."/>
            <person name="Stein J.C."/>
            <person name="Glaubitz J.C."/>
            <person name="Lu F."/>
            <person name="Yu G."/>
            <person name="Liang C."/>
            <person name="Fengler K."/>
            <person name="Li B."/>
            <person name="Rafalski A."/>
            <person name="Schnable P.S."/>
            <person name="Ware D.H."/>
            <person name="Buckler E.S."/>
            <person name="Lai J."/>
        </authorList>
    </citation>
    <scope>NUCLEOTIDE SEQUENCE [LARGE SCALE GENOMIC DNA]</scope>
    <source>
        <strain evidence="2">cv. Missouri 17</strain>
        <tissue evidence="1">Seedling</tissue>
    </source>
</reference>